<feature type="domain" description="EF-hand" evidence="3">
    <location>
        <begin position="53"/>
        <end position="88"/>
    </location>
</feature>
<keyword evidence="1" id="KW-0106">Calcium</keyword>
<gene>
    <name evidence="4" type="ORF">NAEGRDRAFT_49028</name>
</gene>
<feature type="compositionally biased region" description="Low complexity" evidence="2">
    <location>
        <begin position="159"/>
        <end position="169"/>
    </location>
</feature>
<dbReference type="InParanoid" id="D2VF46"/>
<protein>
    <submittedName>
        <fullName evidence="4">Calcium-binding EF-hand protein</fullName>
    </submittedName>
</protein>
<feature type="compositionally biased region" description="Low complexity" evidence="2">
    <location>
        <begin position="242"/>
        <end position="262"/>
    </location>
</feature>
<dbReference type="InterPro" id="IPR002048">
    <property type="entry name" value="EF_hand_dom"/>
</dbReference>
<dbReference type="InterPro" id="IPR011992">
    <property type="entry name" value="EF-hand-dom_pair"/>
</dbReference>
<dbReference type="Proteomes" id="UP000006671">
    <property type="component" value="Unassembled WGS sequence"/>
</dbReference>
<dbReference type="OrthoDB" id="26525at2759"/>
<dbReference type="GO" id="GO:0005509">
    <property type="term" value="F:calcium ion binding"/>
    <property type="evidence" value="ECO:0007669"/>
    <property type="project" value="InterPro"/>
</dbReference>
<dbReference type="AlphaFoldDB" id="D2VF46"/>
<evidence type="ECO:0000259" key="3">
    <source>
        <dbReference type="PROSITE" id="PS50222"/>
    </source>
</evidence>
<keyword evidence="5" id="KW-1185">Reference proteome</keyword>
<evidence type="ECO:0000256" key="1">
    <source>
        <dbReference type="ARBA" id="ARBA00022837"/>
    </source>
</evidence>
<dbReference type="GeneID" id="8848718"/>
<feature type="compositionally biased region" description="Gly residues" evidence="2">
    <location>
        <begin position="170"/>
        <end position="185"/>
    </location>
</feature>
<dbReference type="Gene3D" id="1.10.238.10">
    <property type="entry name" value="EF-hand"/>
    <property type="match status" value="1"/>
</dbReference>
<dbReference type="RefSeq" id="XP_002677456.1">
    <property type="nucleotide sequence ID" value="XM_002677410.1"/>
</dbReference>
<dbReference type="PROSITE" id="PS00018">
    <property type="entry name" value="EF_HAND_1"/>
    <property type="match status" value="2"/>
</dbReference>
<feature type="compositionally biased region" description="Low complexity" evidence="2">
    <location>
        <begin position="136"/>
        <end position="147"/>
    </location>
</feature>
<reference evidence="4 5" key="1">
    <citation type="journal article" date="2010" name="Cell">
        <title>The genome of Naegleria gruberi illuminates early eukaryotic versatility.</title>
        <authorList>
            <person name="Fritz-Laylin L.K."/>
            <person name="Prochnik S.E."/>
            <person name="Ginger M.L."/>
            <person name="Dacks J.B."/>
            <person name="Carpenter M.L."/>
            <person name="Field M.C."/>
            <person name="Kuo A."/>
            <person name="Paredez A."/>
            <person name="Chapman J."/>
            <person name="Pham J."/>
            <person name="Shu S."/>
            <person name="Neupane R."/>
            <person name="Cipriano M."/>
            <person name="Mancuso J."/>
            <person name="Tu H."/>
            <person name="Salamov A."/>
            <person name="Lindquist E."/>
            <person name="Shapiro H."/>
            <person name="Lucas S."/>
            <person name="Grigoriev I.V."/>
            <person name="Cande W.Z."/>
            <person name="Fulton C."/>
            <person name="Rokhsar D.S."/>
            <person name="Dawson S.C."/>
        </authorList>
    </citation>
    <scope>NUCLEOTIDE SEQUENCE [LARGE SCALE GENOMIC DNA]</scope>
    <source>
        <strain evidence="4 5">NEG-M</strain>
    </source>
</reference>
<dbReference type="PROSITE" id="PS50222">
    <property type="entry name" value="EF_HAND_2"/>
    <property type="match status" value="1"/>
</dbReference>
<proteinExistence type="predicted"/>
<dbReference type="CDD" id="cd00051">
    <property type="entry name" value="EFh"/>
    <property type="match status" value="1"/>
</dbReference>
<name>D2VF46_NAEGR</name>
<evidence type="ECO:0000313" key="5">
    <source>
        <dbReference type="Proteomes" id="UP000006671"/>
    </source>
</evidence>
<sequence length="262" mass="28541">MHSTFSQTQPTGVTGQQQGILGKLQGFWYRGKTPRWQPENFTVSNEVLQNKETYINQAEQVFYQYDRDRTGFLDKKEFKKAVQALGYDKVKSKLIGRMVDKDQNGRVGIEEFVNSFLYLRSGGQIQNIPGKKQQGLYGQQQGLTGQQPSIGHGYGVGQQPGLTGQTYGQQGFGTGQQSYGGGFGQQGFNQQQPLQPSSIGQQGLGSQQPGGIGFGQQTVGQTWTSTTTGTTPGQSNIPNIPSSQQGFGTSGQQQYQGGSYQK</sequence>
<dbReference type="InterPro" id="IPR018247">
    <property type="entry name" value="EF_Hand_1_Ca_BS"/>
</dbReference>
<dbReference type="EMBL" id="GG738867">
    <property type="protein sequence ID" value="EFC44712.1"/>
    <property type="molecule type" value="Genomic_DNA"/>
</dbReference>
<evidence type="ECO:0000313" key="4">
    <source>
        <dbReference type="EMBL" id="EFC44712.1"/>
    </source>
</evidence>
<dbReference type="Pfam" id="PF13499">
    <property type="entry name" value="EF-hand_7"/>
    <property type="match status" value="1"/>
</dbReference>
<dbReference type="KEGG" id="ngr:NAEGRDRAFT_49028"/>
<feature type="region of interest" description="Disordered" evidence="2">
    <location>
        <begin position="136"/>
        <end position="262"/>
    </location>
</feature>
<dbReference type="VEuPathDB" id="AmoebaDB:NAEGRDRAFT_49028"/>
<evidence type="ECO:0000256" key="2">
    <source>
        <dbReference type="SAM" id="MobiDB-lite"/>
    </source>
</evidence>
<dbReference type="SUPFAM" id="SSF47473">
    <property type="entry name" value="EF-hand"/>
    <property type="match status" value="1"/>
</dbReference>
<feature type="compositionally biased region" description="Low complexity" evidence="2">
    <location>
        <begin position="186"/>
        <end position="207"/>
    </location>
</feature>
<organism evidence="5">
    <name type="scientific">Naegleria gruberi</name>
    <name type="common">Amoeba</name>
    <dbReference type="NCBI Taxonomy" id="5762"/>
    <lineage>
        <taxon>Eukaryota</taxon>
        <taxon>Discoba</taxon>
        <taxon>Heterolobosea</taxon>
        <taxon>Tetramitia</taxon>
        <taxon>Eutetramitia</taxon>
        <taxon>Vahlkampfiidae</taxon>
        <taxon>Naegleria</taxon>
    </lineage>
</organism>
<feature type="compositionally biased region" description="Low complexity" evidence="2">
    <location>
        <begin position="215"/>
        <end position="234"/>
    </location>
</feature>
<accession>D2VF46</accession>